<accession>A0ACA9QJ60</accession>
<proteinExistence type="predicted"/>
<organism evidence="1 2">
    <name type="scientific">Cetraspora pellucida</name>
    <dbReference type="NCBI Taxonomy" id="1433469"/>
    <lineage>
        <taxon>Eukaryota</taxon>
        <taxon>Fungi</taxon>
        <taxon>Fungi incertae sedis</taxon>
        <taxon>Mucoromycota</taxon>
        <taxon>Glomeromycotina</taxon>
        <taxon>Glomeromycetes</taxon>
        <taxon>Diversisporales</taxon>
        <taxon>Gigasporaceae</taxon>
        <taxon>Cetraspora</taxon>
    </lineage>
</organism>
<sequence length="43" mass="4695">FLQATPLIKDKSSLTKPFRQPLLAKNLSLHINASKPVLTLGGH</sequence>
<evidence type="ECO:0000313" key="2">
    <source>
        <dbReference type="Proteomes" id="UP000789366"/>
    </source>
</evidence>
<evidence type="ECO:0000313" key="1">
    <source>
        <dbReference type="EMBL" id="CAG8752780.1"/>
    </source>
</evidence>
<reference evidence="1" key="1">
    <citation type="submission" date="2021-06" db="EMBL/GenBank/DDBJ databases">
        <authorList>
            <person name="Kallberg Y."/>
            <person name="Tangrot J."/>
            <person name="Rosling A."/>
        </authorList>
    </citation>
    <scope>NUCLEOTIDE SEQUENCE</scope>
    <source>
        <strain evidence="1">28 12/20/2015</strain>
    </source>
</reference>
<comment type="caution">
    <text evidence="1">The sequence shown here is derived from an EMBL/GenBank/DDBJ whole genome shotgun (WGS) entry which is preliminary data.</text>
</comment>
<protein>
    <submittedName>
        <fullName evidence="1">16147_t:CDS:1</fullName>
    </submittedName>
</protein>
<feature type="non-terminal residue" evidence="1">
    <location>
        <position position="1"/>
    </location>
</feature>
<name>A0ACA9QJ60_9GLOM</name>
<keyword evidence="2" id="KW-1185">Reference proteome</keyword>
<dbReference type="Proteomes" id="UP000789366">
    <property type="component" value="Unassembled WGS sequence"/>
</dbReference>
<gene>
    <name evidence="1" type="ORF">SPELUC_LOCUS14602</name>
</gene>
<dbReference type="EMBL" id="CAJVPW010043770">
    <property type="protein sequence ID" value="CAG8752780.1"/>
    <property type="molecule type" value="Genomic_DNA"/>
</dbReference>